<dbReference type="FunFam" id="3.40.50.720:FF:000084">
    <property type="entry name" value="Short-chain dehydrogenase reductase"/>
    <property type="match status" value="1"/>
</dbReference>
<comment type="caution">
    <text evidence="3">The sequence shown here is derived from an EMBL/GenBank/DDBJ whole genome shotgun (WGS) entry which is preliminary data.</text>
</comment>
<protein>
    <submittedName>
        <fullName evidence="3">SDR family oxidoreductase</fullName>
    </submittedName>
</protein>
<dbReference type="EMBL" id="DVHC01000072">
    <property type="protein sequence ID" value="HIR59911.1"/>
    <property type="molecule type" value="Genomic_DNA"/>
</dbReference>
<dbReference type="SUPFAM" id="SSF51735">
    <property type="entry name" value="NAD(P)-binding Rossmann-fold domains"/>
    <property type="match status" value="1"/>
</dbReference>
<dbReference type="InterPro" id="IPR036291">
    <property type="entry name" value="NAD(P)-bd_dom_sf"/>
</dbReference>
<evidence type="ECO:0000313" key="3">
    <source>
        <dbReference type="EMBL" id="HIR59911.1"/>
    </source>
</evidence>
<reference evidence="3" key="1">
    <citation type="submission" date="2020-10" db="EMBL/GenBank/DDBJ databases">
        <authorList>
            <person name="Gilroy R."/>
        </authorList>
    </citation>
    <scope>NUCLEOTIDE SEQUENCE</scope>
    <source>
        <strain evidence="3">CHK184-20233</strain>
    </source>
</reference>
<dbReference type="InterPro" id="IPR050259">
    <property type="entry name" value="SDR"/>
</dbReference>
<name>A0A9D1DW17_9FIRM</name>
<accession>A0A9D1DW17</accession>
<sequence length="243" mass="27202">MNVLVTGSSRGLGKAIILEYAKNGYDVVINYNNSKDEALELKNYVESTFKVKALVIKCDISKESEIDSMIDEIYREFGHLDVLVNNASIDLDQDFELKTKDEFMKTLEVNLVGTYLVSKKIGLKMKEAKKGNIINISSTNGIDTPYPESIDYDASKAGVISLTHNLANYFGPYIRVNAICPGWINTDMSRKISKDFKEKELDKILLGRFAEPSEIANLAYFLGTDKASYINDSIIRIDGGVKR</sequence>
<dbReference type="CDD" id="cd05233">
    <property type="entry name" value="SDR_c"/>
    <property type="match status" value="1"/>
</dbReference>
<gene>
    <name evidence="3" type="ORF">IAB38_07750</name>
</gene>
<dbReference type="PRINTS" id="PR00081">
    <property type="entry name" value="GDHRDH"/>
</dbReference>
<dbReference type="Pfam" id="PF13561">
    <property type="entry name" value="adh_short_C2"/>
    <property type="match status" value="1"/>
</dbReference>
<reference evidence="3" key="2">
    <citation type="journal article" date="2021" name="PeerJ">
        <title>Extensive microbial diversity within the chicken gut microbiome revealed by metagenomics and culture.</title>
        <authorList>
            <person name="Gilroy R."/>
            <person name="Ravi A."/>
            <person name="Getino M."/>
            <person name="Pursley I."/>
            <person name="Horton D.L."/>
            <person name="Alikhan N.F."/>
            <person name="Baker D."/>
            <person name="Gharbi K."/>
            <person name="Hall N."/>
            <person name="Watson M."/>
            <person name="Adriaenssens E.M."/>
            <person name="Foster-Nyarko E."/>
            <person name="Jarju S."/>
            <person name="Secka A."/>
            <person name="Antonio M."/>
            <person name="Oren A."/>
            <person name="Chaudhuri R.R."/>
            <person name="La Ragione R."/>
            <person name="Hildebrand F."/>
            <person name="Pallen M.J."/>
        </authorList>
    </citation>
    <scope>NUCLEOTIDE SEQUENCE</scope>
    <source>
        <strain evidence="3">CHK184-20233</strain>
    </source>
</reference>
<organism evidence="3 4">
    <name type="scientific">Candidatus Onthousia excrementipullorum</name>
    <dbReference type="NCBI Taxonomy" id="2840884"/>
    <lineage>
        <taxon>Bacteria</taxon>
        <taxon>Bacillati</taxon>
        <taxon>Bacillota</taxon>
        <taxon>Bacilli</taxon>
        <taxon>Candidatus Onthousia</taxon>
    </lineage>
</organism>
<dbReference type="PRINTS" id="PR00080">
    <property type="entry name" value="SDRFAMILY"/>
</dbReference>
<dbReference type="AlphaFoldDB" id="A0A9D1DW17"/>
<evidence type="ECO:0000256" key="2">
    <source>
        <dbReference type="ARBA" id="ARBA00023002"/>
    </source>
</evidence>
<evidence type="ECO:0000256" key="1">
    <source>
        <dbReference type="ARBA" id="ARBA00006484"/>
    </source>
</evidence>
<proteinExistence type="inferred from homology"/>
<comment type="similarity">
    <text evidence="1">Belongs to the short-chain dehydrogenases/reductases (SDR) family.</text>
</comment>
<dbReference type="GO" id="GO:0016491">
    <property type="term" value="F:oxidoreductase activity"/>
    <property type="evidence" value="ECO:0007669"/>
    <property type="project" value="UniProtKB-KW"/>
</dbReference>
<dbReference type="InterPro" id="IPR002347">
    <property type="entry name" value="SDR_fam"/>
</dbReference>
<dbReference type="GO" id="GO:0008206">
    <property type="term" value="P:bile acid metabolic process"/>
    <property type="evidence" value="ECO:0007669"/>
    <property type="project" value="UniProtKB-ARBA"/>
</dbReference>
<dbReference type="PANTHER" id="PTHR42879">
    <property type="entry name" value="3-OXOACYL-(ACYL-CARRIER-PROTEIN) REDUCTASE"/>
    <property type="match status" value="1"/>
</dbReference>
<dbReference type="Gene3D" id="3.40.50.720">
    <property type="entry name" value="NAD(P)-binding Rossmann-like Domain"/>
    <property type="match status" value="1"/>
</dbReference>
<evidence type="ECO:0000313" key="4">
    <source>
        <dbReference type="Proteomes" id="UP000824232"/>
    </source>
</evidence>
<dbReference type="PANTHER" id="PTHR42879:SF2">
    <property type="entry name" value="3-OXOACYL-[ACYL-CARRIER-PROTEIN] REDUCTASE FABG"/>
    <property type="match status" value="1"/>
</dbReference>
<dbReference type="Proteomes" id="UP000824232">
    <property type="component" value="Unassembled WGS sequence"/>
</dbReference>
<keyword evidence="2" id="KW-0560">Oxidoreductase</keyword>